<accession>A0AAP2DKV6</accession>
<reference evidence="1 2" key="1">
    <citation type="submission" date="2021-05" db="EMBL/GenBank/DDBJ databases">
        <title>A Polyphasic approach of four new species of the genus Ohtaekwangia: Ohtaekwangia histidinii sp. nov., Ohtaekwangia cretensis sp. nov., Ohtaekwangia indiensis sp. nov., Ohtaekwangia reichenbachii sp. nov. from diverse environment.</title>
        <authorList>
            <person name="Octaviana S."/>
        </authorList>
    </citation>
    <scope>NUCLEOTIDE SEQUENCE [LARGE SCALE GENOMIC DNA]</scope>
    <source>
        <strain evidence="1 2">PWU4</strain>
    </source>
</reference>
<name>A0AAP2DKV6_9BACT</name>
<evidence type="ECO:0000313" key="1">
    <source>
        <dbReference type="EMBL" id="MBT1695744.1"/>
    </source>
</evidence>
<proteinExistence type="predicted"/>
<evidence type="ECO:0000313" key="2">
    <source>
        <dbReference type="Proteomes" id="UP001319200"/>
    </source>
</evidence>
<comment type="caution">
    <text evidence="1">The sequence shown here is derived from an EMBL/GenBank/DDBJ whole genome shotgun (WGS) entry which is preliminary data.</text>
</comment>
<dbReference type="Proteomes" id="UP001319200">
    <property type="component" value="Unassembled WGS sequence"/>
</dbReference>
<gene>
    <name evidence="1" type="ORF">KK083_02570</name>
</gene>
<dbReference type="RefSeq" id="WP_254160403.1">
    <property type="nucleotide sequence ID" value="NZ_JAHESF010000002.1"/>
</dbReference>
<keyword evidence="2" id="KW-1185">Reference proteome</keyword>
<organism evidence="1 2">
    <name type="scientific">Chryseosolibacter histidini</name>
    <dbReference type="NCBI Taxonomy" id="2782349"/>
    <lineage>
        <taxon>Bacteria</taxon>
        <taxon>Pseudomonadati</taxon>
        <taxon>Bacteroidota</taxon>
        <taxon>Cytophagia</taxon>
        <taxon>Cytophagales</taxon>
        <taxon>Chryseotaleaceae</taxon>
        <taxon>Chryseosolibacter</taxon>
    </lineage>
</organism>
<dbReference type="EMBL" id="JAHESF010000002">
    <property type="protein sequence ID" value="MBT1695744.1"/>
    <property type="molecule type" value="Genomic_DNA"/>
</dbReference>
<protein>
    <submittedName>
        <fullName evidence="1">Uncharacterized protein</fullName>
    </submittedName>
</protein>
<sequence length="101" mass="11247">MSFAEAICDPITGTSIRFSDVIDSRCPKDVYCIWAGEVRIKFDIMNDEEVINSFTIGVGAPLEFEVNQQLFVFTLKAVTPDPPPGDVKKSTYKITLEVAQK</sequence>
<dbReference type="AlphaFoldDB" id="A0AAP2DKV6"/>